<dbReference type="Gene3D" id="3.10.28.10">
    <property type="entry name" value="Homing endonucleases"/>
    <property type="match status" value="2"/>
</dbReference>
<accession>A0A812NLS9</accession>
<evidence type="ECO:0000313" key="2">
    <source>
        <dbReference type="EMBL" id="CAE7322904.1"/>
    </source>
</evidence>
<keyword evidence="3" id="KW-1185">Reference proteome</keyword>
<dbReference type="GO" id="GO:0004519">
    <property type="term" value="F:endonuclease activity"/>
    <property type="evidence" value="ECO:0007669"/>
    <property type="project" value="InterPro"/>
</dbReference>
<proteinExistence type="predicted"/>
<reference evidence="2" key="1">
    <citation type="submission" date="2021-02" db="EMBL/GenBank/DDBJ databases">
        <authorList>
            <person name="Dougan E. K."/>
            <person name="Rhodes N."/>
            <person name="Thang M."/>
            <person name="Chan C."/>
        </authorList>
    </citation>
    <scope>NUCLEOTIDE SEQUENCE</scope>
</reference>
<dbReference type="InterPro" id="IPR004860">
    <property type="entry name" value="LAGLIDADG_dom"/>
</dbReference>
<organism evidence="2 3">
    <name type="scientific">Symbiodinium natans</name>
    <dbReference type="NCBI Taxonomy" id="878477"/>
    <lineage>
        <taxon>Eukaryota</taxon>
        <taxon>Sar</taxon>
        <taxon>Alveolata</taxon>
        <taxon>Dinophyceae</taxon>
        <taxon>Suessiales</taxon>
        <taxon>Symbiodiniaceae</taxon>
        <taxon>Symbiodinium</taxon>
    </lineage>
</organism>
<dbReference type="OrthoDB" id="439133at2759"/>
<sequence length="449" mass="49852">MLAHSLILRAEQLVRRSFRVRPARAALFPVESGALAIATSQLRWSSEASQRNAVGNASPFVAKSCDALDVVMNKNRELRTLLKTLSWPQLMSFEAHGKTYSLPCHQAELSSHAGGLSVPRRLKYLAGFFDGDGCVRPNGLSGCSLAIGQSINHAGVLLLFLDMFGGRVRRHTPGVGLCRPMLRWEVGGPNASHAARLLAPYSIVKRQQLRLAGAWPQDKLRRQQFNKELQGLKRCDSAVVGHCTMEYIAGFFDAEGYVQQQATRTSLSLTISQKYVTVLECLKDSLAHCLSLDVQIYPLDSSYRLVVSRTSACKLLLQEMLAAGLFCKAQQAELALSLVPQNATQVREALADQVGNQNFGKRLDEDGSRRAREIVSANRKAARLKRRGELCQAESKLHEAEVLKQKHKLLKALHENQQLHDYACKLRSVRRLPTSEPQVAEPKEKCLHT</sequence>
<dbReference type="Proteomes" id="UP000604046">
    <property type="component" value="Unassembled WGS sequence"/>
</dbReference>
<dbReference type="EMBL" id="CAJNDS010002095">
    <property type="protein sequence ID" value="CAE7322904.1"/>
    <property type="molecule type" value="Genomic_DNA"/>
</dbReference>
<dbReference type="InterPro" id="IPR027434">
    <property type="entry name" value="Homing_endonucl"/>
</dbReference>
<gene>
    <name evidence="2" type="primary">MTERFD1</name>
    <name evidence="2" type="ORF">SNAT2548_LOCUS16918</name>
</gene>
<protein>
    <submittedName>
        <fullName evidence="2">mTERFD1 protein</fullName>
    </submittedName>
</protein>
<dbReference type="Pfam" id="PF14528">
    <property type="entry name" value="LAGLIDADG_3"/>
    <property type="match status" value="1"/>
</dbReference>
<evidence type="ECO:0000313" key="3">
    <source>
        <dbReference type="Proteomes" id="UP000604046"/>
    </source>
</evidence>
<dbReference type="SUPFAM" id="SSF55608">
    <property type="entry name" value="Homing endonucleases"/>
    <property type="match status" value="2"/>
</dbReference>
<comment type="caution">
    <text evidence="2">The sequence shown here is derived from an EMBL/GenBank/DDBJ whole genome shotgun (WGS) entry which is preliminary data.</text>
</comment>
<dbReference type="AlphaFoldDB" id="A0A812NLS9"/>
<name>A0A812NLS9_9DINO</name>
<evidence type="ECO:0000259" key="1">
    <source>
        <dbReference type="Pfam" id="PF14528"/>
    </source>
</evidence>
<feature type="domain" description="Homing endonuclease LAGLIDADG" evidence="1">
    <location>
        <begin position="245"/>
        <end position="274"/>
    </location>
</feature>